<comment type="caution">
    <text evidence="2">The sequence shown here is derived from an EMBL/GenBank/DDBJ whole genome shotgun (WGS) entry which is preliminary data.</text>
</comment>
<evidence type="ECO:0000313" key="2">
    <source>
        <dbReference type="EMBL" id="KAB8164672.1"/>
    </source>
</evidence>
<proteinExistence type="predicted"/>
<name>A0A5N6A8W4_9ACTN</name>
<keyword evidence="3" id="KW-1185">Reference proteome</keyword>
<feature type="region of interest" description="Disordered" evidence="1">
    <location>
        <begin position="1"/>
        <end position="32"/>
    </location>
</feature>
<gene>
    <name evidence="2" type="ORF">FH607_015725</name>
</gene>
<feature type="compositionally biased region" description="Gly residues" evidence="1">
    <location>
        <begin position="1"/>
        <end position="12"/>
    </location>
</feature>
<organism evidence="2 3">
    <name type="scientific">Streptomyces mimosae</name>
    <dbReference type="NCBI Taxonomy" id="2586635"/>
    <lineage>
        <taxon>Bacteria</taxon>
        <taxon>Bacillati</taxon>
        <taxon>Actinomycetota</taxon>
        <taxon>Actinomycetes</taxon>
        <taxon>Kitasatosporales</taxon>
        <taxon>Streptomycetaceae</taxon>
        <taxon>Streptomyces</taxon>
    </lineage>
</organism>
<dbReference type="AlphaFoldDB" id="A0A5N6A8W4"/>
<evidence type="ECO:0000313" key="3">
    <source>
        <dbReference type="Proteomes" id="UP000314251"/>
    </source>
</evidence>
<dbReference type="Proteomes" id="UP000314251">
    <property type="component" value="Unassembled WGS sequence"/>
</dbReference>
<evidence type="ECO:0008006" key="4">
    <source>
        <dbReference type="Google" id="ProtNLM"/>
    </source>
</evidence>
<sequence>MSGDGARGGSARGEGARGEGARGEGARGEGAPGAAALREVVGFAVRRVPGVAFPASGIAGLLRGRAAGGRRAGAVRVEPLPGGGWRIEVAVGVARGHRAVDVTRAVRRAVTEAVAARAPGPSPGQPAGPLGVTVTVTGIT</sequence>
<dbReference type="RefSeq" id="WP_139668915.1">
    <property type="nucleotide sequence ID" value="NZ_VDLY02000009.1"/>
</dbReference>
<accession>A0A5N6A8W4</accession>
<feature type="compositionally biased region" description="Basic and acidic residues" evidence="1">
    <location>
        <begin position="14"/>
        <end position="27"/>
    </location>
</feature>
<dbReference type="EMBL" id="VDLY02000009">
    <property type="protein sequence ID" value="KAB8164672.1"/>
    <property type="molecule type" value="Genomic_DNA"/>
</dbReference>
<evidence type="ECO:0000256" key="1">
    <source>
        <dbReference type="SAM" id="MobiDB-lite"/>
    </source>
</evidence>
<protein>
    <recommendedName>
        <fullName evidence="4">Asp23/Gls24 family envelope stress response protein</fullName>
    </recommendedName>
</protein>
<reference evidence="2" key="1">
    <citation type="submission" date="2019-10" db="EMBL/GenBank/DDBJ databases">
        <title>Nonomuraea sp. nov., isolated from Phyllanthus amarus.</title>
        <authorList>
            <person name="Klykleung N."/>
            <person name="Tanasupawat S."/>
        </authorList>
    </citation>
    <scope>NUCLEOTIDE SEQUENCE [LARGE SCALE GENOMIC DNA]</scope>
    <source>
        <strain evidence="2">3MP-10</strain>
    </source>
</reference>